<gene>
    <name evidence="3" type="ORF">OIDMADRAFT_45221</name>
</gene>
<evidence type="ECO:0000256" key="1">
    <source>
        <dbReference type="SAM" id="MobiDB-lite"/>
    </source>
</evidence>
<reference evidence="3 4" key="1">
    <citation type="submission" date="2014-04" db="EMBL/GenBank/DDBJ databases">
        <authorList>
            <consortium name="DOE Joint Genome Institute"/>
            <person name="Kuo A."/>
            <person name="Martino E."/>
            <person name="Perotto S."/>
            <person name="Kohler A."/>
            <person name="Nagy L.G."/>
            <person name="Floudas D."/>
            <person name="Copeland A."/>
            <person name="Barry K.W."/>
            <person name="Cichocki N."/>
            <person name="Veneault-Fourrey C."/>
            <person name="LaButti K."/>
            <person name="Lindquist E.A."/>
            <person name="Lipzen A."/>
            <person name="Lundell T."/>
            <person name="Morin E."/>
            <person name="Murat C."/>
            <person name="Sun H."/>
            <person name="Tunlid A."/>
            <person name="Henrissat B."/>
            <person name="Grigoriev I.V."/>
            <person name="Hibbett D.S."/>
            <person name="Martin F."/>
            <person name="Nordberg H.P."/>
            <person name="Cantor M.N."/>
            <person name="Hua S.X."/>
        </authorList>
    </citation>
    <scope>NUCLEOTIDE SEQUENCE [LARGE SCALE GENOMIC DNA]</scope>
    <source>
        <strain evidence="3 4">Zn</strain>
    </source>
</reference>
<dbReference type="InterPro" id="IPR051678">
    <property type="entry name" value="AGP_Transferase"/>
</dbReference>
<dbReference type="Pfam" id="PF01636">
    <property type="entry name" value="APH"/>
    <property type="match status" value="1"/>
</dbReference>
<organism evidence="3 4">
    <name type="scientific">Oidiodendron maius (strain Zn)</name>
    <dbReference type="NCBI Taxonomy" id="913774"/>
    <lineage>
        <taxon>Eukaryota</taxon>
        <taxon>Fungi</taxon>
        <taxon>Dikarya</taxon>
        <taxon>Ascomycota</taxon>
        <taxon>Pezizomycotina</taxon>
        <taxon>Leotiomycetes</taxon>
        <taxon>Leotiomycetes incertae sedis</taxon>
        <taxon>Myxotrichaceae</taxon>
        <taxon>Oidiodendron</taxon>
    </lineage>
</organism>
<dbReference type="AlphaFoldDB" id="A0A0C3C8R2"/>
<dbReference type="InterPro" id="IPR002575">
    <property type="entry name" value="Aminoglycoside_PTrfase"/>
</dbReference>
<proteinExistence type="predicted"/>
<dbReference type="SUPFAM" id="SSF56112">
    <property type="entry name" value="Protein kinase-like (PK-like)"/>
    <property type="match status" value="1"/>
</dbReference>
<dbReference type="PANTHER" id="PTHR21310:SF54">
    <property type="entry name" value="AMINOGLYCOSIDE PHOSPHOTRANSFERASE DOMAIN-CONTAINING PROTEIN"/>
    <property type="match status" value="1"/>
</dbReference>
<accession>A0A0C3C8R2</accession>
<feature type="region of interest" description="Disordered" evidence="1">
    <location>
        <begin position="1"/>
        <end position="21"/>
    </location>
</feature>
<protein>
    <recommendedName>
        <fullName evidence="2">Aminoglycoside phosphotransferase domain-containing protein</fullName>
    </recommendedName>
</protein>
<keyword evidence="4" id="KW-1185">Reference proteome</keyword>
<reference evidence="4" key="2">
    <citation type="submission" date="2015-01" db="EMBL/GenBank/DDBJ databases">
        <title>Evolutionary Origins and Diversification of the Mycorrhizal Mutualists.</title>
        <authorList>
            <consortium name="DOE Joint Genome Institute"/>
            <consortium name="Mycorrhizal Genomics Consortium"/>
            <person name="Kohler A."/>
            <person name="Kuo A."/>
            <person name="Nagy L.G."/>
            <person name="Floudas D."/>
            <person name="Copeland A."/>
            <person name="Barry K.W."/>
            <person name="Cichocki N."/>
            <person name="Veneault-Fourrey C."/>
            <person name="LaButti K."/>
            <person name="Lindquist E.A."/>
            <person name="Lipzen A."/>
            <person name="Lundell T."/>
            <person name="Morin E."/>
            <person name="Murat C."/>
            <person name="Riley R."/>
            <person name="Ohm R."/>
            <person name="Sun H."/>
            <person name="Tunlid A."/>
            <person name="Henrissat B."/>
            <person name="Grigoriev I.V."/>
            <person name="Hibbett D.S."/>
            <person name="Martin F."/>
        </authorList>
    </citation>
    <scope>NUCLEOTIDE SEQUENCE [LARGE SCALE GENOMIC DNA]</scope>
    <source>
        <strain evidence="4">Zn</strain>
    </source>
</reference>
<evidence type="ECO:0000313" key="4">
    <source>
        <dbReference type="Proteomes" id="UP000054321"/>
    </source>
</evidence>
<dbReference type="PANTHER" id="PTHR21310">
    <property type="entry name" value="AMINOGLYCOSIDE PHOSPHOTRANSFERASE-RELATED-RELATED"/>
    <property type="match status" value="1"/>
</dbReference>
<dbReference type="InterPro" id="IPR011009">
    <property type="entry name" value="Kinase-like_dom_sf"/>
</dbReference>
<dbReference type="EMBL" id="KN832887">
    <property type="protein sequence ID" value="KIM95288.1"/>
    <property type="molecule type" value="Genomic_DNA"/>
</dbReference>
<name>A0A0C3C8R2_OIDMZ</name>
<dbReference type="Proteomes" id="UP000054321">
    <property type="component" value="Unassembled WGS sequence"/>
</dbReference>
<feature type="domain" description="Aminoglycoside phosphotransferase" evidence="2">
    <location>
        <begin position="69"/>
        <end position="241"/>
    </location>
</feature>
<evidence type="ECO:0000259" key="2">
    <source>
        <dbReference type="Pfam" id="PF01636"/>
    </source>
</evidence>
<evidence type="ECO:0000313" key="3">
    <source>
        <dbReference type="EMBL" id="KIM95288.1"/>
    </source>
</evidence>
<dbReference type="OrthoDB" id="5404599at2759"/>
<dbReference type="HOGENOM" id="CLU_021768_0_0_1"/>
<sequence>MDFLDSSFFQSKEHSQRLPTPAEVRALSGDEKFQPPPVIVEHLNLLVKFGPCVTIAEAQCLWLIRRILGDKVPVPEVYGWRVDGLEVFIYMQLVRGVRLKDRWEHLSAAEKTSVCGQLCGMITSLRQVKQEPSDQFIGSVNRQNPQDIIFLNMPAHGPFSGIKAFHDWFSSLPQRFLPDSQKFQDPLRPLLPDDGPITFTHADLHQGNILISQHGPPQILAIVDWGQSGWYPDYWEYCKAAYTCSYSGEWRLQWIPMFLAPRPDEHVAFAEYSMQIGAV</sequence>
<dbReference type="Gene3D" id="3.90.1200.10">
    <property type="match status" value="1"/>
</dbReference>
<dbReference type="InParanoid" id="A0A0C3C8R2"/>